<dbReference type="EMBL" id="CP032157">
    <property type="protein sequence ID" value="AXY76373.1"/>
    <property type="molecule type" value="Genomic_DNA"/>
</dbReference>
<organism evidence="1 2">
    <name type="scientific">Paraflavitalea soli</name>
    <dbReference type="NCBI Taxonomy" id="2315862"/>
    <lineage>
        <taxon>Bacteria</taxon>
        <taxon>Pseudomonadati</taxon>
        <taxon>Bacteroidota</taxon>
        <taxon>Chitinophagia</taxon>
        <taxon>Chitinophagales</taxon>
        <taxon>Chitinophagaceae</taxon>
        <taxon>Paraflavitalea</taxon>
    </lineage>
</organism>
<reference evidence="1 2" key="1">
    <citation type="submission" date="2018-09" db="EMBL/GenBank/DDBJ databases">
        <title>Genome sequencing of strain 6GH32-13.</title>
        <authorList>
            <person name="Weon H.-Y."/>
            <person name="Heo J."/>
            <person name="Kwon S.-W."/>
        </authorList>
    </citation>
    <scope>NUCLEOTIDE SEQUENCE [LARGE SCALE GENOMIC DNA]</scope>
    <source>
        <strain evidence="1 2">5GH32-13</strain>
    </source>
</reference>
<evidence type="ECO:0008006" key="3">
    <source>
        <dbReference type="Google" id="ProtNLM"/>
    </source>
</evidence>
<evidence type="ECO:0000313" key="1">
    <source>
        <dbReference type="EMBL" id="AXY76373.1"/>
    </source>
</evidence>
<dbReference type="RefSeq" id="WP_119052250.1">
    <property type="nucleotide sequence ID" value="NZ_CP032157.1"/>
</dbReference>
<keyword evidence="2" id="KW-1185">Reference proteome</keyword>
<dbReference type="Proteomes" id="UP000263900">
    <property type="component" value="Chromosome"/>
</dbReference>
<name>A0A3B7MSM7_9BACT</name>
<proteinExistence type="predicted"/>
<protein>
    <recommendedName>
        <fullName evidence="3">Prokaryotic RING finger family 4</fullName>
    </recommendedName>
</protein>
<accession>A0A3B7MSM7</accession>
<dbReference type="AlphaFoldDB" id="A0A3B7MSM7"/>
<dbReference type="KEGG" id="pseg:D3H65_21285"/>
<evidence type="ECO:0000313" key="2">
    <source>
        <dbReference type="Proteomes" id="UP000263900"/>
    </source>
</evidence>
<gene>
    <name evidence="1" type="ORF">D3H65_21285</name>
</gene>
<dbReference type="OrthoDB" id="1056332at2"/>
<sequence length="743" mass="83247">MSQLLSVSLRQKAVFIPERAAINERVQLTEATGSLVANLSKLGFGVSEPLLKALNNSTPSFQLTVLDTLREVTGVNKNWAPLVKGWNVPTGETVADHFITFFANIFKVGGTVLPCGHTIPANTFPLHRYNGCPFCGTPFEFGAIENYKQGSEQKILELWTLQDATAFLSDLLTSKTALDATQMDSLHKLLGELPMPDVKVGIKETLMAVIDVFIDQNQPEKAQVLFTSPTDIMRYLWYKHTGFLQIIEPRTIISRSSKNSRHILPLLDKSAKALLDTKTVLKLKYTRKDCMMVADWLNNMDLDAAKMCEMMHPKRSMWVRFIRALRLAEYSKRAGFEKLRTLLHLFYKEEYKVWQGAVNHYRLRYYVDETFDLLQQRPGLFARSLFANMLWFGSKPTIAAFAEIIDKVPARLVFTLSMYAENYFDKTNNRVVKPLGGVNKNIPANPLLSLYNDEQLEGMKAAVENLCLLSVRKRFAAIKSTGKTMYIDPMLFKIPVSIGDRSDNIQDLPAALMGTRFQVAGDTVRLFMQWGVGLPAQHLDMDLSCLITYEGRTERCSFSSLVATGCKHSGDIRSIPDQIGTAEYIELDTTVLKKAGAKFVTFTCNAYSNGSLTPNLVVGWMNSKYPMTISERTGVAYDPSCVQHQVRIVNSLGKGLVFGVLDVAQHEIIWLEMQFSGQLAQNLNTGNIGAILKKLDSKLTIGHLLRIKAEAQQLEILENSEADEVYTTAWAQNTAAVTKLLVD</sequence>